<dbReference type="Proteomes" id="UP001295423">
    <property type="component" value="Unassembled WGS sequence"/>
</dbReference>
<feature type="region of interest" description="Disordered" evidence="1">
    <location>
        <begin position="922"/>
        <end position="968"/>
    </location>
</feature>
<evidence type="ECO:0000256" key="1">
    <source>
        <dbReference type="SAM" id="MobiDB-lite"/>
    </source>
</evidence>
<keyword evidence="3" id="KW-1185">Reference proteome</keyword>
<evidence type="ECO:0000313" key="2">
    <source>
        <dbReference type="EMBL" id="CAJ1952316.1"/>
    </source>
</evidence>
<feature type="compositionally biased region" description="Basic and acidic residues" evidence="1">
    <location>
        <begin position="713"/>
        <end position="723"/>
    </location>
</feature>
<feature type="compositionally biased region" description="Low complexity" evidence="1">
    <location>
        <begin position="231"/>
        <end position="243"/>
    </location>
</feature>
<feature type="region of interest" description="Disordered" evidence="1">
    <location>
        <begin position="125"/>
        <end position="311"/>
    </location>
</feature>
<feature type="compositionally biased region" description="Basic and acidic residues" evidence="1">
    <location>
        <begin position="572"/>
        <end position="598"/>
    </location>
</feature>
<protein>
    <submittedName>
        <fullName evidence="2">Uncharacterized protein</fullName>
    </submittedName>
</protein>
<feature type="compositionally biased region" description="Polar residues" evidence="1">
    <location>
        <begin position="952"/>
        <end position="968"/>
    </location>
</feature>
<feature type="compositionally biased region" description="Basic and acidic residues" evidence="1">
    <location>
        <begin position="425"/>
        <end position="435"/>
    </location>
</feature>
<feature type="compositionally biased region" description="Basic residues" evidence="1">
    <location>
        <begin position="1272"/>
        <end position="1283"/>
    </location>
</feature>
<feature type="compositionally biased region" description="Acidic residues" evidence="1">
    <location>
        <begin position="702"/>
        <end position="712"/>
    </location>
</feature>
<feature type="region of interest" description="Disordered" evidence="1">
    <location>
        <begin position="1041"/>
        <end position="1063"/>
    </location>
</feature>
<evidence type="ECO:0000313" key="3">
    <source>
        <dbReference type="Proteomes" id="UP001295423"/>
    </source>
</evidence>
<feature type="compositionally biased region" description="Basic and acidic residues" evidence="1">
    <location>
        <begin position="1355"/>
        <end position="1364"/>
    </location>
</feature>
<organism evidence="2 3">
    <name type="scientific">Cylindrotheca closterium</name>
    <dbReference type="NCBI Taxonomy" id="2856"/>
    <lineage>
        <taxon>Eukaryota</taxon>
        <taxon>Sar</taxon>
        <taxon>Stramenopiles</taxon>
        <taxon>Ochrophyta</taxon>
        <taxon>Bacillariophyta</taxon>
        <taxon>Bacillariophyceae</taxon>
        <taxon>Bacillariophycidae</taxon>
        <taxon>Bacillariales</taxon>
        <taxon>Bacillariaceae</taxon>
        <taxon>Cylindrotheca</taxon>
    </lineage>
</organism>
<feature type="region of interest" description="Disordered" evidence="1">
    <location>
        <begin position="675"/>
        <end position="725"/>
    </location>
</feature>
<sequence>MTSCIKLKRKRSHRTRNSHSSSLGWYCLIAAIGSQSQYYGVPFANALLPRRRNPSTSSSSSLLFNTKNAFVKHKERNNYLEGLRGGGDKTKRDEKDNDVLQMDDTELDAYIEFLLAADGEDSSTVGNPFKRRRKTQEHVVEEAVQEEPINDDDSLTELSESDQQEENIEETGSIHSENVEEEEMDAPVSESVEAATMEVASVAPIENRPMHSESVEEETETSGIDDSVEMEPVGESSSAVVSSSDEEENEEIFESTISDQQQEEGISSSETEGDEIIVSELQSENKDDSNQATTADQEESLDTPMVKPSIELKVQQTRETVVTTGRSALWGKLFKPLVTFEQGDEDDSTEGDEESVEQTLEEEAPSETMVPKVTTTVTDESSEEKIDLSPSLRDRCREQWQKLKSSMGRIIEPSSSEKEDVDTTFDGREPQRDYSKIYQKYYAMNDSKTADETAVDSSGDETDDTSSKTGSGWFAFFSKNFQKDEDVASGDDSETKLNLSIAPSDSVDTETTTPENDEMSDVEDDESTEINRPTLSLDRIEGVFQGDLDHTSSQETSEQLDEDQSPVLSLEIPKESAHDNKEDAPDKEESPEQQDHDSVVLSLDIPVVEDTEDVEDKVPIFQAEEEAEGIEESTVLSLDIPVVESIKEGDYESQFQDEERGNDSRVVLSLDIPNVEQPMEDNDMPLSSDAHGAADLSSDIPEVNDSEDGEEDLPVKSKDDPTSRKVNRLALSLDQPTRTVEIVDEASDPSGDETIELEDDSVCMDEMISTDPDTTTLLDIDTLNENFDLGNCEEVLLTNITEGAEDDGSLGDLLQLDSESLEDDIDLEDIDNEDIDEDLHATSSKPETPKIGFVDQSLMTLYVTLVVLEEMLKVYILPPIEELLDWVLYEKPPPIFREDFSLRKFLEMRGGAAKATSLGSTKVQLGDEIKDEPKEEESEEGTNSEAEKRGTKTNQNDATPSTTHQNMSVPKVRPNLIYRYLLGYGRAGHTIIMASVFSVEWIGTYLPALTFLVASVKRQVFGESKGFRDVEESFASQTTGFVDGTGSTVRGGKKKKAQTQKDDQQALDQLDRLGDASQARYYFVSNSFLKRHAIGPYSSGTSEVELVAEALDIVQDEEESDEDWVVEALTRKEASARELAAESPVEFSISSRGSALSVGVGFGFGEKSKKSRKRASISEVSLSSASSRTAKSRKPAGQRSSDRESGVVGRIRAAGANSLVGRSILGAYPGDVPSPDEAADPNGLLGLASKYGYGDWSDVDWSDADDTDSLHQRRGKPRRKRKSASGSVRKVKESSSVGLGLEKIVRETQSSRTRRTRSASSRPRTKDEMEPAATKTVRKTRIRRKKLPSTSTLKKANEQKEAVKSTRGSKLLTATNKATSGSTVTGPAIESMKESAKPEGSAKPEPYSESSKMADEARSSTETAPSTVVKRSNAQSDIVNSIGESNVLKPGSSTSAKESAVAGSAIKSLNQKAKSNSDSSSSSTDTPVSGLALSSLKKGRSQASNSVVGPAIGSIKESATRAKSGVTNSAIDSLRKKAKEKSKSSVLDPKKPEGQTYEASDNQDTT</sequence>
<feature type="region of interest" description="Disordered" evidence="1">
    <location>
        <begin position="1175"/>
        <end position="1209"/>
    </location>
</feature>
<reference evidence="2" key="1">
    <citation type="submission" date="2023-08" db="EMBL/GenBank/DDBJ databases">
        <authorList>
            <person name="Audoor S."/>
            <person name="Bilcke G."/>
        </authorList>
    </citation>
    <scope>NUCLEOTIDE SEQUENCE</scope>
</reference>
<feature type="compositionally biased region" description="Low complexity" evidence="1">
    <location>
        <begin position="1476"/>
        <end position="1486"/>
    </location>
</feature>
<feature type="compositionally biased region" description="Acidic residues" evidence="1">
    <location>
        <begin position="244"/>
        <end position="253"/>
    </location>
</feature>
<name>A0AAD2JI08_9STRA</name>
<feature type="compositionally biased region" description="Basic and acidic residues" evidence="1">
    <location>
        <begin position="1391"/>
        <end position="1402"/>
    </location>
</feature>
<feature type="region of interest" description="Disordered" evidence="1">
    <location>
        <begin position="340"/>
        <end position="469"/>
    </location>
</feature>
<accession>A0AAD2JI08</accession>
<feature type="region of interest" description="Disordered" evidence="1">
    <location>
        <begin position="485"/>
        <end position="600"/>
    </location>
</feature>
<feature type="compositionally biased region" description="Polar residues" evidence="1">
    <location>
        <begin position="259"/>
        <end position="270"/>
    </location>
</feature>
<feature type="compositionally biased region" description="Basic and acidic residues" evidence="1">
    <location>
        <begin position="383"/>
        <end position="401"/>
    </location>
</feature>
<comment type="caution">
    <text evidence="2">The sequence shown here is derived from an EMBL/GenBank/DDBJ whole genome shotgun (WGS) entry which is preliminary data.</text>
</comment>
<feature type="compositionally biased region" description="Basic residues" evidence="1">
    <location>
        <begin position="1336"/>
        <end position="1347"/>
    </location>
</feature>
<feature type="compositionally biased region" description="Acidic residues" evidence="1">
    <location>
        <begin position="1258"/>
        <end position="1267"/>
    </location>
</feature>
<proteinExistence type="predicted"/>
<feature type="compositionally biased region" description="Acidic residues" evidence="1">
    <location>
        <begin position="515"/>
        <end position="528"/>
    </location>
</feature>
<feature type="compositionally biased region" description="Acidic residues" evidence="1">
    <location>
        <begin position="342"/>
        <end position="365"/>
    </location>
</feature>
<feature type="compositionally biased region" description="Low complexity" evidence="1">
    <location>
        <begin position="1177"/>
        <end position="1189"/>
    </location>
</feature>
<gene>
    <name evidence="2" type="ORF">CYCCA115_LOCUS13491</name>
</gene>
<dbReference type="EMBL" id="CAKOGP040001803">
    <property type="protein sequence ID" value="CAJ1952316.1"/>
    <property type="molecule type" value="Genomic_DNA"/>
</dbReference>
<feature type="region of interest" description="Disordered" evidence="1">
    <location>
        <begin position="1258"/>
        <end position="1566"/>
    </location>
</feature>
<feature type="compositionally biased region" description="Polar residues" evidence="1">
    <location>
        <begin position="1420"/>
        <end position="1444"/>
    </location>
</feature>
<feature type="compositionally biased region" description="Polar residues" evidence="1">
    <location>
        <begin position="1366"/>
        <end position="1385"/>
    </location>
</feature>
<feature type="compositionally biased region" description="Polar residues" evidence="1">
    <location>
        <begin position="1557"/>
        <end position="1566"/>
    </location>
</feature>
<feature type="compositionally biased region" description="Acidic residues" evidence="1">
    <location>
        <begin position="143"/>
        <end position="169"/>
    </location>
</feature>